<name>T0QWB0_SAPDV</name>
<dbReference type="InParanoid" id="T0QWB0"/>
<sequence>MSELVATDWARRADLAAIELAMLRLVDGLDRFGADARDKLALLNQKLGVLERSVKYMEQSLRGDPPMAY</sequence>
<protein>
    <submittedName>
        <fullName evidence="1">Uncharacterized protein</fullName>
    </submittedName>
</protein>
<proteinExistence type="predicted"/>
<keyword evidence="2" id="KW-1185">Reference proteome</keyword>
<dbReference type="VEuPathDB" id="FungiDB:SDRG_04049"/>
<dbReference type="OrthoDB" id="1883432at2759"/>
<dbReference type="OMA" id="KYMEQSL"/>
<dbReference type="Proteomes" id="UP000030762">
    <property type="component" value="Unassembled WGS sequence"/>
</dbReference>
<dbReference type="GeneID" id="19944776"/>
<evidence type="ECO:0000313" key="1">
    <source>
        <dbReference type="EMBL" id="EQC38330.1"/>
    </source>
</evidence>
<accession>T0QWB0</accession>
<evidence type="ECO:0000313" key="2">
    <source>
        <dbReference type="Proteomes" id="UP000030762"/>
    </source>
</evidence>
<reference evidence="1 2" key="1">
    <citation type="submission" date="2012-04" db="EMBL/GenBank/DDBJ databases">
        <title>The Genome Sequence of Saprolegnia declina VS20.</title>
        <authorList>
            <consortium name="The Broad Institute Genome Sequencing Platform"/>
            <person name="Russ C."/>
            <person name="Nusbaum C."/>
            <person name="Tyler B."/>
            <person name="van West P."/>
            <person name="Dieguez-Uribeondo J."/>
            <person name="de Bruijn I."/>
            <person name="Tripathy S."/>
            <person name="Jiang R."/>
            <person name="Young S.K."/>
            <person name="Zeng Q."/>
            <person name="Gargeya S."/>
            <person name="Fitzgerald M."/>
            <person name="Haas B."/>
            <person name="Abouelleil A."/>
            <person name="Alvarado L."/>
            <person name="Arachchi H.M."/>
            <person name="Berlin A."/>
            <person name="Chapman S.B."/>
            <person name="Goldberg J."/>
            <person name="Griggs A."/>
            <person name="Gujja S."/>
            <person name="Hansen M."/>
            <person name="Howarth C."/>
            <person name="Imamovic A."/>
            <person name="Larimer J."/>
            <person name="McCowen C."/>
            <person name="Montmayeur A."/>
            <person name="Murphy C."/>
            <person name="Neiman D."/>
            <person name="Pearson M."/>
            <person name="Priest M."/>
            <person name="Roberts A."/>
            <person name="Saif S."/>
            <person name="Shea T."/>
            <person name="Sisk P."/>
            <person name="Sykes S."/>
            <person name="Wortman J."/>
            <person name="Nusbaum C."/>
            <person name="Birren B."/>
        </authorList>
    </citation>
    <scope>NUCLEOTIDE SEQUENCE [LARGE SCALE GENOMIC DNA]</scope>
    <source>
        <strain evidence="1 2">VS20</strain>
    </source>
</reference>
<dbReference type="RefSeq" id="XP_008607922.1">
    <property type="nucleotide sequence ID" value="XM_008609700.1"/>
</dbReference>
<dbReference type="Gene3D" id="1.20.5.110">
    <property type="match status" value="1"/>
</dbReference>
<dbReference type="AlphaFoldDB" id="T0QWB0"/>
<organism evidence="1 2">
    <name type="scientific">Saprolegnia diclina (strain VS20)</name>
    <dbReference type="NCBI Taxonomy" id="1156394"/>
    <lineage>
        <taxon>Eukaryota</taxon>
        <taxon>Sar</taxon>
        <taxon>Stramenopiles</taxon>
        <taxon>Oomycota</taxon>
        <taxon>Saprolegniomycetes</taxon>
        <taxon>Saprolegniales</taxon>
        <taxon>Saprolegniaceae</taxon>
        <taxon>Saprolegnia</taxon>
    </lineage>
</organism>
<gene>
    <name evidence="1" type="ORF">SDRG_04049</name>
</gene>
<dbReference type="EMBL" id="JH767141">
    <property type="protein sequence ID" value="EQC38330.1"/>
    <property type="molecule type" value="Genomic_DNA"/>
</dbReference>